<evidence type="ECO:0000313" key="3">
    <source>
        <dbReference type="EMBL" id="GLB34778.1"/>
    </source>
</evidence>
<dbReference type="PANTHER" id="PTHR43313:SF1">
    <property type="entry name" value="3BETA-HYDROXYSTEROID DEHYDROGENASE DHS-16"/>
    <property type="match status" value="1"/>
</dbReference>
<feature type="region of interest" description="Disordered" evidence="1">
    <location>
        <begin position="507"/>
        <end position="572"/>
    </location>
</feature>
<reference evidence="3" key="1">
    <citation type="submission" date="2022-07" db="EMBL/GenBank/DDBJ databases">
        <title>The genome of Lyophyllum shimeji provides insight into the initial evolution of ectomycorrhizal fungal genome.</title>
        <authorList>
            <person name="Kobayashi Y."/>
            <person name="Shibata T."/>
            <person name="Hirakawa H."/>
            <person name="Shigenobu S."/>
            <person name="Nishiyama T."/>
            <person name="Yamada A."/>
            <person name="Hasebe M."/>
            <person name="Kawaguchi M."/>
        </authorList>
    </citation>
    <scope>NUCLEOTIDE SEQUENCE</scope>
    <source>
        <strain evidence="3">AT787</strain>
    </source>
</reference>
<name>A0A9P3UIR2_LYOSH</name>
<dbReference type="EMBL" id="BRPK01000002">
    <property type="protein sequence ID" value="GLB34778.1"/>
    <property type="molecule type" value="Genomic_DNA"/>
</dbReference>
<dbReference type="InterPro" id="IPR013952">
    <property type="entry name" value="DUF1776_fun"/>
</dbReference>
<gene>
    <name evidence="3" type="ORF">LshimejAT787_0203430</name>
</gene>
<feature type="transmembrane region" description="Helical" evidence="2">
    <location>
        <begin position="94"/>
        <end position="115"/>
    </location>
</feature>
<dbReference type="GO" id="GO:0008202">
    <property type="term" value="P:steroid metabolic process"/>
    <property type="evidence" value="ECO:0007669"/>
    <property type="project" value="TreeGrafter"/>
</dbReference>
<dbReference type="AlphaFoldDB" id="A0A9P3UIR2"/>
<dbReference type="Proteomes" id="UP001063166">
    <property type="component" value="Unassembled WGS sequence"/>
</dbReference>
<dbReference type="Pfam" id="PF08643">
    <property type="entry name" value="DUF1776"/>
    <property type="match status" value="1"/>
</dbReference>
<organism evidence="3 4">
    <name type="scientific">Lyophyllum shimeji</name>
    <name type="common">Hon-shimeji</name>
    <name type="synonym">Tricholoma shimeji</name>
    <dbReference type="NCBI Taxonomy" id="47721"/>
    <lineage>
        <taxon>Eukaryota</taxon>
        <taxon>Fungi</taxon>
        <taxon>Dikarya</taxon>
        <taxon>Basidiomycota</taxon>
        <taxon>Agaricomycotina</taxon>
        <taxon>Agaricomycetes</taxon>
        <taxon>Agaricomycetidae</taxon>
        <taxon>Agaricales</taxon>
        <taxon>Tricholomatineae</taxon>
        <taxon>Lyophyllaceae</taxon>
        <taxon>Lyophyllum</taxon>
    </lineage>
</organism>
<dbReference type="OrthoDB" id="5308060at2759"/>
<evidence type="ECO:0000256" key="2">
    <source>
        <dbReference type="SAM" id="Phobius"/>
    </source>
</evidence>
<sequence length="572" mass="62177">MSTVEKIEEYLESLEEYFFSSLAAATTDLPTIHEAVNRLWVDISRYGPGMPSFPEVHLPALGDFQVPPPPPPPPPPVHLSLLNRSWTWTTRHPWAASGLAVGVVGGSLLVGYGAFHVKKRNHYRVKAQSQERRQVVVVLGGDTPFALPLILDLEAKGYIIIASVSTPEAVSVLEQKCHGYLRALVLDPLEPATVPVFLRSLTSTLSRRFPITASGDPFASASSLPYIQSVVCLLTLPISVPAVHAPLEHLSLRNTYLPYLEATHVTPLQVLQALMPLLRTGPARARDKGKKTIIVCLPAIEARVGLPFASIQAMSAASTLRGVEVLRREVNLAALTDKSESMKNIKVVVADVGLLDVGIYSTTPPEESVYKAMEEWSPSEKLTYGPAFASISHTPRSPMSPCGTLVGIFKHGQGYGIARRPTDVGVFVDKIVSVVTGGRHDTYFFGLGRTIGQMKNWIRGERFSVGAGANTYRIASYLPSSILDILLNIPHFLISIRDRLLPAEPYMLPTPDTRPPPVAPKPSIATAASSQPTSESERDVSENSSEADVESSASDGVDNSWIRLHKNRTEDA</sequence>
<keyword evidence="4" id="KW-1185">Reference proteome</keyword>
<keyword evidence="2" id="KW-0472">Membrane</keyword>
<evidence type="ECO:0008006" key="5">
    <source>
        <dbReference type="Google" id="ProtNLM"/>
    </source>
</evidence>
<dbReference type="PANTHER" id="PTHR43313">
    <property type="entry name" value="SHORT-CHAIN DEHYDROGENASE/REDUCTASE FAMILY 9C"/>
    <property type="match status" value="1"/>
</dbReference>
<keyword evidence="2" id="KW-1133">Transmembrane helix</keyword>
<protein>
    <recommendedName>
        <fullName evidence="5">DUF1776-domain-containing protein</fullName>
    </recommendedName>
</protein>
<dbReference type="SUPFAM" id="SSF101447">
    <property type="entry name" value="Formin homology 2 domain (FH2 domain)"/>
    <property type="match status" value="1"/>
</dbReference>
<keyword evidence="2" id="KW-0812">Transmembrane</keyword>
<accession>A0A9P3UIR2</accession>
<dbReference type="GO" id="GO:0016491">
    <property type="term" value="F:oxidoreductase activity"/>
    <property type="evidence" value="ECO:0007669"/>
    <property type="project" value="TreeGrafter"/>
</dbReference>
<feature type="compositionally biased region" description="Low complexity" evidence="1">
    <location>
        <begin position="542"/>
        <end position="555"/>
    </location>
</feature>
<comment type="caution">
    <text evidence="3">The sequence shown here is derived from an EMBL/GenBank/DDBJ whole genome shotgun (WGS) entry which is preliminary data.</text>
</comment>
<proteinExistence type="predicted"/>
<evidence type="ECO:0000256" key="1">
    <source>
        <dbReference type="SAM" id="MobiDB-lite"/>
    </source>
</evidence>
<evidence type="ECO:0000313" key="4">
    <source>
        <dbReference type="Proteomes" id="UP001063166"/>
    </source>
</evidence>